<protein>
    <submittedName>
        <fullName evidence="2">Helix-turn-helix domain-containing protein</fullName>
    </submittedName>
</protein>
<dbReference type="AlphaFoldDB" id="A0A443J768"/>
<reference evidence="2 3" key="1">
    <citation type="submission" date="2019-01" db="EMBL/GenBank/DDBJ databases">
        <title>Sinorhodobacter populi sp. nov. isolated from the symptomatic bark tissue of Populus euramericana canker.</title>
        <authorList>
            <person name="Xu G."/>
        </authorList>
    </citation>
    <scope>NUCLEOTIDE SEQUENCE [LARGE SCALE GENOMIC DNA]</scope>
    <source>
        <strain evidence="2 3">SK2B-1</strain>
    </source>
</reference>
<evidence type="ECO:0000313" key="2">
    <source>
        <dbReference type="EMBL" id="RWR16364.1"/>
    </source>
</evidence>
<name>A0A443J768_9RHOB</name>
<comment type="caution">
    <text evidence="2">The sequence shown here is derived from an EMBL/GenBank/DDBJ whole genome shotgun (WGS) entry which is preliminary data.</text>
</comment>
<dbReference type="Proteomes" id="UP000284476">
    <property type="component" value="Unassembled WGS sequence"/>
</dbReference>
<proteinExistence type="predicted"/>
<feature type="region of interest" description="Disordered" evidence="1">
    <location>
        <begin position="127"/>
        <end position="167"/>
    </location>
</feature>
<dbReference type="EMBL" id="SAUZ01000045">
    <property type="protein sequence ID" value="RWR16364.1"/>
    <property type="molecule type" value="Genomic_DNA"/>
</dbReference>
<sequence length="175" mass="19792">MAAPISQTICSARPTSWHGLSKTTPYTAARTHRMRLRRCAGCSTWTWFACAISRLAAPQRSTRAGTMGKMESILFTPDMLAERWGCSGETIRKMVRSGQIYSFRVGKRSIRIPYTAVEEYENCQNTRSDDCAADSASSGMTQMEDDDATSSMPRQPPKQKLRLDRSFVRHRLREN</sequence>
<reference evidence="2 3" key="2">
    <citation type="submission" date="2019-01" db="EMBL/GenBank/DDBJ databases">
        <authorList>
            <person name="Li Y."/>
        </authorList>
    </citation>
    <scope>NUCLEOTIDE SEQUENCE [LARGE SCALE GENOMIC DNA]</scope>
    <source>
        <strain evidence="2 3">SK2B-1</strain>
    </source>
</reference>
<evidence type="ECO:0000313" key="3">
    <source>
        <dbReference type="Proteomes" id="UP000284476"/>
    </source>
</evidence>
<organism evidence="2 3">
    <name type="scientific">Paenirhodobacter populi</name>
    <dbReference type="NCBI Taxonomy" id="2306993"/>
    <lineage>
        <taxon>Bacteria</taxon>
        <taxon>Pseudomonadati</taxon>
        <taxon>Pseudomonadota</taxon>
        <taxon>Alphaproteobacteria</taxon>
        <taxon>Rhodobacterales</taxon>
        <taxon>Rhodobacter group</taxon>
        <taxon>Paenirhodobacter</taxon>
    </lineage>
</organism>
<accession>A0A443J768</accession>
<dbReference type="NCBIfam" id="TIGR01764">
    <property type="entry name" value="excise"/>
    <property type="match status" value="1"/>
</dbReference>
<dbReference type="GO" id="GO:0003677">
    <property type="term" value="F:DNA binding"/>
    <property type="evidence" value="ECO:0007669"/>
    <property type="project" value="InterPro"/>
</dbReference>
<evidence type="ECO:0000256" key="1">
    <source>
        <dbReference type="SAM" id="MobiDB-lite"/>
    </source>
</evidence>
<gene>
    <name evidence="2" type="ORF">D2T30_21835</name>
</gene>
<dbReference type="InterPro" id="IPR010093">
    <property type="entry name" value="SinI_DNA-bd"/>
</dbReference>